<evidence type="ECO:0000313" key="3">
    <source>
        <dbReference type="EMBL" id="CCX30941.1"/>
    </source>
</evidence>
<sequence>MYIYFWPLENHVISIDAWNLTFFLPEALLFYLRFILIVFKEVLPYAPIWEQSSKLDNWCTRLPEPVSLQSLLVASMNCLRNGGIWDPLNNLKNFGTGLQNLWAGLKIRLDPSENMADTMIKLVAGYPEPVKDAKRESKDPQPTENTPVLQEGQSQAEHLEVEGCARKDEDKA</sequence>
<feature type="compositionally biased region" description="Basic and acidic residues" evidence="1">
    <location>
        <begin position="130"/>
        <end position="141"/>
    </location>
</feature>
<evidence type="ECO:0000313" key="4">
    <source>
        <dbReference type="Proteomes" id="UP000018144"/>
    </source>
</evidence>
<gene>
    <name evidence="3" type="ORF">PCON_09542</name>
</gene>
<feature type="compositionally biased region" description="Basic and acidic residues" evidence="1">
    <location>
        <begin position="157"/>
        <end position="172"/>
    </location>
</feature>
<organism evidence="3 4">
    <name type="scientific">Pyronema omphalodes (strain CBS 100304)</name>
    <name type="common">Pyronema confluens</name>
    <dbReference type="NCBI Taxonomy" id="1076935"/>
    <lineage>
        <taxon>Eukaryota</taxon>
        <taxon>Fungi</taxon>
        <taxon>Dikarya</taxon>
        <taxon>Ascomycota</taxon>
        <taxon>Pezizomycotina</taxon>
        <taxon>Pezizomycetes</taxon>
        <taxon>Pezizales</taxon>
        <taxon>Pyronemataceae</taxon>
        <taxon>Pyronema</taxon>
    </lineage>
</organism>
<dbReference type="Proteomes" id="UP000018144">
    <property type="component" value="Unassembled WGS sequence"/>
</dbReference>
<dbReference type="AlphaFoldDB" id="U4LTN5"/>
<accession>U4LTN5</accession>
<feature type="transmembrane region" description="Helical" evidence="2">
    <location>
        <begin position="20"/>
        <end position="39"/>
    </location>
</feature>
<dbReference type="EMBL" id="HF935497">
    <property type="protein sequence ID" value="CCX30941.1"/>
    <property type="molecule type" value="Genomic_DNA"/>
</dbReference>
<name>U4LTN5_PYROM</name>
<keyword evidence="4" id="KW-1185">Reference proteome</keyword>
<keyword evidence="2" id="KW-0812">Transmembrane</keyword>
<protein>
    <submittedName>
        <fullName evidence="3">Uncharacterized protein</fullName>
    </submittedName>
</protein>
<reference evidence="3 4" key="1">
    <citation type="journal article" date="2013" name="PLoS Genet.">
        <title>The genome and development-dependent transcriptomes of Pyronema confluens: a window into fungal evolution.</title>
        <authorList>
            <person name="Traeger S."/>
            <person name="Altegoer F."/>
            <person name="Freitag M."/>
            <person name="Gabaldon T."/>
            <person name="Kempken F."/>
            <person name="Kumar A."/>
            <person name="Marcet-Houben M."/>
            <person name="Poggeler S."/>
            <person name="Stajich J.E."/>
            <person name="Nowrousian M."/>
        </authorList>
    </citation>
    <scope>NUCLEOTIDE SEQUENCE [LARGE SCALE GENOMIC DNA]</scope>
    <source>
        <strain evidence="4">CBS 100304</strain>
        <tissue evidence="3">Vegetative mycelium</tissue>
    </source>
</reference>
<keyword evidence="2" id="KW-0472">Membrane</keyword>
<feature type="region of interest" description="Disordered" evidence="1">
    <location>
        <begin position="130"/>
        <end position="172"/>
    </location>
</feature>
<keyword evidence="2" id="KW-1133">Transmembrane helix</keyword>
<proteinExistence type="predicted"/>
<feature type="compositionally biased region" description="Polar residues" evidence="1">
    <location>
        <begin position="142"/>
        <end position="156"/>
    </location>
</feature>
<evidence type="ECO:0000256" key="2">
    <source>
        <dbReference type="SAM" id="Phobius"/>
    </source>
</evidence>
<evidence type="ECO:0000256" key="1">
    <source>
        <dbReference type="SAM" id="MobiDB-lite"/>
    </source>
</evidence>